<dbReference type="Gene3D" id="1.20.1250.20">
    <property type="entry name" value="MFS general substrate transporter like domains"/>
    <property type="match status" value="1"/>
</dbReference>
<evidence type="ECO:0000259" key="6">
    <source>
        <dbReference type="PROSITE" id="PS50850"/>
    </source>
</evidence>
<dbReference type="OrthoDB" id="5525432at2"/>
<comment type="caution">
    <text evidence="7">The sequence shown here is derived from an EMBL/GenBank/DDBJ whole genome shotgun (WGS) entry which is preliminary data.</text>
</comment>
<feature type="transmembrane region" description="Helical" evidence="5">
    <location>
        <begin position="61"/>
        <end position="80"/>
    </location>
</feature>
<evidence type="ECO:0000256" key="5">
    <source>
        <dbReference type="SAM" id="Phobius"/>
    </source>
</evidence>
<dbReference type="AlphaFoldDB" id="A0A562VHY6"/>
<feature type="transmembrane region" description="Helical" evidence="5">
    <location>
        <begin position="175"/>
        <end position="195"/>
    </location>
</feature>
<dbReference type="PANTHER" id="PTHR23508">
    <property type="entry name" value="CARBOXYLIC ACID TRANSPORTER PROTEIN HOMOLOG"/>
    <property type="match status" value="1"/>
</dbReference>
<dbReference type="InterPro" id="IPR036259">
    <property type="entry name" value="MFS_trans_sf"/>
</dbReference>
<feature type="transmembrane region" description="Helical" evidence="5">
    <location>
        <begin position="117"/>
        <end position="134"/>
    </location>
</feature>
<feature type="transmembrane region" description="Helical" evidence="5">
    <location>
        <begin position="342"/>
        <end position="365"/>
    </location>
</feature>
<keyword evidence="2 5" id="KW-0812">Transmembrane</keyword>
<feature type="transmembrane region" description="Helical" evidence="5">
    <location>
        <begin position="408"/>
        <end position="428"/>
    </location>
</feature>
<reference evidence="7 8" key="1">
    <citation type="submission" date="2019-07" db="EMBL/GenBank/DDBJ databases">
        <title>Genomic Encyclopedia of Archaeal and Bacterial Type Strains, Phase II (KMG-II): from individual species to whole genera.</title>
        <authorList>
            <person name="Goeker M."/>
        </authorList>
    </citation>
    <scope>NUCLEOTIDE SEQUENCE [LARGE SCALE GENOMIC DNA]</scope>
    <source>
        <strain evidence="7 8">ATCC BAA-1139</strain>
    </source>
</reference>
<dbReference type="GO" id="GO:0046943">
    <property type="term" value="F:carboxylic acid transmembrane transporter activity"/>
    <property type="evidence" value="ECO:0007669"/>
    <property type="project" value="TreeGrafter"/>
</dbReference>
<name>A0A562VHY6_9BACT</name>
<gene>
    <name evidence="7" type="ORF">JN12_03019</name>
</gene>
<feature type="transmembrane region" description="Helical" evidence="5">
    <location>
        <begin position="20"/>
        <end position="41"/>
    </location>
</feature>
<dbReference type="Pfam" id="PF07690">
    <property type="entry name" value="MFS_1"/>
    <property type="match status" value="1"/>
</dbReference>
<dbReference type="EMBL" id="VLLN01000021">
    <property type="protein sequence ID" value="TWJ17480.1"/>
    <property type="molecule type" value="Genomic_DNA"/>
</dbReference>
<feature type="transmembrane region" description="Helical" evidence="5">
    <location>
        <begin position="377"/>
        <end position="402"/>
    </location>
</feature>
<dbReference type="GO" id="GO:0005886">
    <property type="term" value="C:plasma membrane"/>
    <property type="evidence" value="ECO:0007669"/>
    <property type="project" value="TreeGrafter"/>
</dbReference>
<evidence type="ECO:0000256" key="1">
    <source>
        <dbReference type="ARBA" id="ARBA00004141"/>
    </source>
</evidence>
<dbReference type="InterPro" id="IPR020846">
    <property type="entry name" value="MFS_dom"/>
</dbReference>
<dbReference type="PROSITE" id="PS00217">
    <property type="entry name" value="SUGAR_TRANSPORT_2"/>
    <property type="match status" value="1"/>
</dbReference>
<dbReference type="PROSITE" id="PS50850">
    <property type="entry name" value="MFS"/>
    <property type="match status" value="1"/>
</dbReference>
<keyword evidence="8" id="KW-1185">Reference proteome</keyword>
<dbReference type="SUPFAM" id="SSF103473">
    <property type="entry name" value="MFS general substrate transporter"/>
    <property type="match status" value="1"/>
</dbReference>
<protein>
    <submittedName>
        <fullName evidence="7">AAHS family benzoate transporter-like MFS transporter</fullName>
    </submittedName>
</protein>
<feature type="transmembrane region" description="Helical" evidence="5">
    <location>
        <begin position="146"/>
        <end position="169"/>
    </location>
</feature>
<evidence type="ECO:0000256" key="3">
    <source>
        <dbReference type="ARBA" id="ARBA00022989"/>
    </source>
</evidence>
<feature type="domain" description="Major facilitator superfamily (MFS) profile" evidence="6">
    <location>
        <begin position="22"/>
        <end position="432"/>
    </location>
</feature>
<proteinExistence type="predicted"/>
<keyword evidence="4 5" id="KW-0472">Membrane</keyword>
<sequence>MRKIDVHKLIDEARFNRFHLMVLFWCALVIIFDGYDLVIYGAVLPVLMKEWSLTPLQAGSLGSYALFGMMLGAMIFGPAADRYGRKWMVAICVVLFSSFTFLNGFARDPLEFGICRFLAGLGIGGVMPNVVALMTEYSPKKMRSTLVGIMFSGYSVGGMLSAGLGMYLIPKFGWSAVFFVGAIPLLLLPLILYFLPESVGFLVRAKRDDQAATMLSRVEPGFRPQAGDEYNMPTGQTKHVPLVALFTERRALSTVTFWVSFFMCLLMVYALGSWLPKLMIKAGYGLGSSLSFLLVLNFGAIFGAVGGAMIGDRLHLKRVVIVFFIIAAASISLLGFKNSTAVLYLLVALAGATTIGTQILLYAYVAQFYPLAIRSTGIGWASGVGRSGAIAGPILGGALQAINLPLTYNFLAFAIPGAIAAVAMTLVARSAEHAAKEEKDLAFAPEMG</sequence>
<dbReference type="InterPro" id="IPR005829">
    <property type="entry name" value="Sugar_transporter_CS"/>
</dbReference>
<dbReference type="CDD" id="cd17365">
    <property type="entry name" value="MFS_PcaK_like"/>
    <property type="match status" value="1"/>
</dbReference>
<evidence type="ECO:0000313" key="7">
    <source>
        <dbReference type="EMBL" id="TWJ17480.1"/>
    </source>
</evidence>
<accession>A0A562VHY6</accession>
<keyword evidence="3 5" id="KW-1133">Transmembrane helix</keyword>
<organism evidence="7 8">
    <name type="scientific">Geobacter argillaceus</name>
    <dbReference type="NCBI Taxonomy" id="345631"/>
    <lineage>
        <taxon>Bacteria</taxon>
        <taxon>Pseudomonadati</taxon>
        <taxon>Thermodesulfobacteriota</taxon>
        <taxon>Desulfuromonadia</taxon>
        <taxon>Geobacterales</taxon>
        <taxon>Geobacteraceae</taxon>
        <taxon>Geobacter</taxon>
    </lineage>
</organism>
<dbReference type="PANTHER" id="PTHR23508:SF10">
    <property type="entry name" value="CARBOXYLIC ACID TRANSPORTER PROTEIN HOMOLOG"/>
    <property type="match status" value="1"/>
</dbReference>
<evidence type="ECO:0000256" key="4">
    <source>
        <dbReference type="ARBA" id="ARBA00023136"/>
    </source>
</evidence>
<dbReference type="RefSeq" id="WP_145024231.1">
    <property type="nucleotide sequence ID" value="NZ_VLLN01000021.1"/>
</dbReference>
<feature type="transmembrane region" description="Helical" evidence="5">
    <location>
        <begin position="251"/>
        <end position="272"/>
    </location>
</feature>
<feature type="transmembrane region" description="Helical" evidence="5">
    <location>
        <begin position="87"/>
        <end position="105"/>
    </location>
</feature>
<comment type="subcellular location">
    <subcellularLocation>
        <location evidence="1">Membrane</location>
        <topology evidence="1">Multi-pass membrane protein</topology>
    </subcellularLocation>
</comment>
<feature type="transmembrane region" description="Helical" evidence="5">
    <location>
        <begin position="284"/>
        <end position="307"/>
    </location>
</feature>
<dbReference type="InterPro" id="IPR011701">
    <property type="entry name" value="MFS"/>
</dbReference>
<dbReference type="Proteomes" id="UP000319449">
    <property type="component" value="Unassembled WGS sequence"/>
</dbReference>
<feature type="transmembrane region" description="Helical" evidence="5">
    <location>
        <begin position="319"/>
        <end position="336"/>
    </location>
</feature>
<evidence type="ECO:0000256" key="2">
    <source>
        <dbReference type="ARBA" id="ARBA00022692"/>
    </source>
</evidence>
<evidence type="ECO:0000313" key="8">
    <source>
        <dbReference type="Proteomes" id="UP000319449"/>
    </source>
</evidence>